<dbReference type="Pfam" id="PF00216">
    <property type="entry name" value="Bac_DNA_binding"/>
    <property type="match status" value="1"/>
</dbReference>
<evidence type="ECO:0000313" key="5">
    <source>
        <dbReference type="EMBL" id="KKP72993.1"/>
    </source>
</evidence>
<comment type="similarity">
    <text evidence="3">Belongs to the bacterial histone-like protein family.</text>
</comment>
<reference evidence="5 6" key="1">
    <citation type="journal article" date="2015" name="Nature">
        <title>rRNA introns, odd ribosomes, and small enigmatic genomes across a large radiation of phyla.</title>
        <authorList>
            <person name="Brown C.T."/>
            <person name="Hug L.A."/>
            <person name="Thomas B.C."/>
            <person name="Sharon I."/>
            <person name="Castelle C.J."/>
            <person name="Singh A."/>
            <person name="Wilkins M.J."/>
            <person name="Williams K.H."/>
            <person name="Banfield J.F."/>
        </authorList>
    </citation>
    <scope>NUCLEOTIDE SEQUENCE [LARGE SCALE GENOMIC DNA]</scope>
</reference>
<dbReference type="GO" id="GO:0030261">
    <property type="term" value="P:chromosome condensation"/>
    <property type="evidence" value="ECO:0007669"/>
    <property type="project" value="UniProtKB-KW"/>
</dbReference>
<feature type="region of interest" description="Disordered" evidence="4">
    <location>
        <begin position="56"/>
        <end position="90"/>
    </location>
</feature>
<dbReference type="GO" id="GO:0005829">
    <property type="term" value="C:cytosol"/>
    <property type="evidence" value="ECO:0007669"/>
    <property type="project" value="TreeGrafter"/>
</dbReference>
<proteinExistence type="inferred from homology"/>
<dbReference type="EMBL" id="LBQC01000010">
    <property type="protein sequence ID" value="KKP72993.1"/>
    <property type="molecule type" value="Genomic_DNA"/>
</dbReference>
<organism evidence="5 6">
    <name type="scientific">Candidatus Roizmanbacteria bacterium GW2011_GWA2_35_19</name>
    <dbReference type="NCBI Taxonomy" id="1618478"/>
    <lineage>
        <taxon>Bacteria</taxon>
        <taxon>Candidatus Roizmaniibacteriota</taxon>
    </lineage>
</organism>
<keyword evidence="2 5" id="KW-0238">DNA-binding</keyword>
<dbReference type="STRING" id="1618478.UR68_C0010G0028"/>
<sequence length="90" mass="9508">MTKADLVAQVAKKAGLTAKAAKDAVSTVFGTMSDAMKRGEKVVVTGFGTFMVRRRAARKGRNPQTGAEIQIPATKTPGFTAGKSLKRLVK</sequence>
<dbReference type="AlphaFoldDB" id="A0A0G0BUI7"/>
<dbReference type="InterPro" id="IPR000119">
    <property type="entry name" value="Hist_DNA-bd"/>
</dbReference>
<dbReference type="InterPro" id="IPR010992">
    <property type="entry name" value="IHF-like_DNA-bd_dom_sf"/>
</dbReference>
<dbReference type="SMART" id="SM00411">
    <property type="entry name" value="BHL"/>
    <property type="match status" value="1"/>
</dbReference>
<keyword evidence="1" id="KW-0226">DNA condensation</keyword>
<name>A0A0G0BUI7_9BACT</name>
<evidence type="ECO:0000256" key="4">
    <source>
        <dbReference type="SAM" id="MobiDB-lite"/>
    </source>
</evidence>
<evidence type="ECO:0000256" key="1">
    <source>
        <dbReference type="ARBA" id="ARBA00023067"/>
    </source>
</evidence>
<dbReference type="PANTHER" id="PTHR33175">
    <property type="entry name" value="DNA-BINDING PROTEIN HU"/>
    <property type="match status" value="1"/>
</dbReference>
<dbReference type="PROSITE" id="PS00045">
    <property type="entry name" value="HISTONE_LIKE"/>
    <property type="match status" value="1"/>
</dbReference>
<accession>A0A0G0BUI7</accession>
<dbReference type="CDD" id="cd13831">
    <property type="entry name" value="HU"/>
    <property type="match status" value="1"/>
</dbReference>
<dbReference type="SUPFAM" id="SSF47729">
    <property type="entry name" value="IHF-like DNA-binding proteins"/>
    <property type="match status" value="1"/>
</dbReference>
<protein>
    <submittedName>
        <fullName evidence="5">Histone family protein DNA-binding protein</fullName>
    </submittedName>
</protein>
<dbReference type="PRINTS" id="PR01727">
    <property type="entry name" value="DNABINDINGHU"/>
</dbReference>
<dbReference type="PANTHER" id="PTHR33175:SF3">
    <property type="entry name" value="DNA-BINDING PROTEIN HU-BETA"/>
    <property type="match status" value="1"/>
</dbReference>
<dbReference type="GO" id="GO:0003677">
    <property type="term" value="F:DNA binding"/>
    <property type="evidence" value="ECO:0007669"/>
    <property type="project" value="UniProtKB-KW"/>
</dbReference>
<dbReference type="GO" id="GO:0030527">
    <property type="term" value="F:structural constituent of chromatin"/>
    <property type="evidence" value="ECO:0007669"/>
    <property type="project" value="InterPro"/>
</dbReference>
<evidence type="ECO:0000256" key="2">
    <source>
        <dbReference type="ARBA" id="ARBA00023125"/>
    </source>
</evidence>
<dbReference type="Gene3D" id="4.10.520.10">
    <property type="entry name" value="IHF-like DNA-binding proteins"/>
    <property type="match status" value="1"/>
</dbReference>
<evidence type="ECO:0000256" key="3">
    <source>
        <dbReference type="RuleBase" id="RU003939"/>
    </source>
</evidence>
<comment type="caution">
    <text evidence="5">The sequence shown here is derived from an EMBL/GenBank/DDBJ whole genome shotgun (WGS) entry which is preliminary data.</text>
</comment>
<dbReference type="InterPro" id="IPR020816">
    <property type="entry name" value="Histone-like_DNA-bd_CS"/>
</dbReference>
<dbReference type="Proteomes" id="UP000034457">
    <property type="component" value="Unassembled WGS sequence"/>
</dbReference>
<gene>
    <name evidence="5" type="ORF">UR68_C0010G0028</name>
</gene>
<evidence type="ECO:0000313" key="6">
    <source>
        <dbReference type="Proteomes" id="UP000034457"/>
    </source>
</evidence>
<dbReference type="PATRIC" id="fig|1618478.3.peg.444"/>